<keyword evidence="9" id="KW-1015">Disulfide bond</keyword>
<dbReference type="GO" id="GO:0051897">
    <property type="term" value="P:positive regulation of phosphatidylinositol 3-kinase/protein kinase B signal transduction"/>
    <property type="evidence" value="ECO:0007669"/>
    <property type="project" value="InterPro"/>
</dbReference>
<feature type="signal peptide" evidence="15">
    <location>
        <begin position="1"/>
        <end position="21"/>
    </location>
</feature>
<dbReference type="PANTHER" id="PTHR21409:SF1">
    <property type="entry name" value="HEMATOPOIETIC CELL SIGNAL TRANSDUCER"/>
    <property type="match status" value="1"/>
</dbReference>
<proteinExistence type="inferred from homology"/>
<comment type="similarity">
    <text evidence="2">Belongs to the DAP10 family.</text>
</comment>
<dbReference type="GO" id="GO:0016020">
    <property type="term" value="C:membrane"/>
    <property type="evidence" value="ECO:0007669"/>
    <property type="project" value="UniProtKB-SubCell"/>
</dbReference>
<sequence length="82" mass="8837">MWGAAVPFLCLLIADAVSTQAQGPCGDCYQIQTPVIIGVVIGDLIFTLFLIAGVYHCTKRCSKSTANSENDKVYKNMPGRVN</sequence>
<evidence type="ECO:0000256" key="3">
    <source>
        <dbReference type="ARBA" id="ARBA00018050"/>
    </source>
</evidence>
<evidence type="ECO:0000256" key="14">
    <source>
        <dbReference type="SAM" id="Phobius"/>
    </source>
</evidence>
<dbReference type="Pfam" id="PF07213">
    <property type="entry name" value="DAP10"/>
    <property type="match status" value="1"/>
</dbReference>
<dbReference type="GO" id="GO:0050776">
    <property type="term" value="P:regulation of immune response"/>
    <property type="evidence" value="ECO:0007669"/>
    <property type="project" value="InterPro"/>
</dbReference>
<evidence type="ECO:0000256" key="13">
    <source>
        <dbReference type="SAM" id="MobiDB-lite"/>
    </source>
</evidence>
<keyword evidence="7 14" id="KW-1133">Transmembrane helix</keyword>
<evidence type="ECO:0000313" key="16">
    <source>
        <dbReference type="EMBL" id="KAG6926142.1"/>
    </source>
</evidence>
<dbReference type="Proteomes" id="UP000765507">
    <property type="component" value="Unassembled WGS sequence"/>
</dbReference>
<evidence type="ECO:0000256" key="7">
    <source>
        <dbReference type="ARBA" id="ARBA00022989"/>
    </source>
</evidence>
<accession>A0A8T1SAN6</accession>
<feature type="region of interest" description="Disordered" evidence="13">
    <location>
        <begin position="63"/>
        <end position="82"/>
    </location>
</feature>
<keyword evidence="10" id="KW-0325">Glycoprotein</keyword>
<keyword evidence="8 14" id="KW-0472">Membrane</keyword>
<evidence type="ECO:0000313" key="17">
    <source>
        <dbReference type="Proteomes" id="UP000765507"/>
    </source>
</evidence>
<evidence type="ECO:0000256" key="6">
    <source>
        <dbReference type="ARBA" id="ARBA00022729"/>
    </source>
</evidence>
<evidence type="ECO:0000256" key="1">
    <source>
        <dbReference type="ARBA" id="ARBA00004479"/>
    </source>
</evidence>
<keyword evidence="4" id="KW-0597">Phosphoprotein</keyword>
<evidence type="ECO:0000256" key="2">
    <source>
        <dbReference type="ARBA" id="ARBA00006724"/>
    </source>
</evidence>
<evidence type="ECO:0000256" key="12">
    <source>
        <dbReference type="ARBA" id="ARBA00031263"/>
    </source>
</evidence>
<feature type="chain" id="PRO_5035757136" description="Hematopoietic cell signal transducer" evidence="15">
    <location>
        <begin position="22"/>
        <end position="82"/>
    </location>
</feature>
<keyword evidence="6 15" id="KW-0732">Signal</keyword>
<dbReference type="PANTHER" id="PTHR21409">
    <property type="entry name" value="HEMATOPOIETIC CELL SIGNAL TRANSDUCER"/>
    <property type="match status" value="1"/>
</dbReference>
<name>A0A8T1SAN6_CHESE</name>
<comment type="subcellular location">
    <subcellularLocation>
        <location evidence="1">Membrane</location>
        <topology evidence="1">Single-pass type I membrane protein</topology>
    </subcellularLocation>
</comment>
<evidence type="ECO:0000256" key="10">
    <source>
        <dbReference type="ARBA" id="ARBA00023180"/>
    </source>
</evidence>
<evidence type="ECO:0000256" key="9">
    <source>
        <dbReference type="ARBA" id="ARBA00023157"/>
    </source>
</evidence>
<gene>
    <name evidence="16" type="primary">HCST</name>
    <name evidence="16" type="ORF">G0U57_012811</name>
</gene>
<dbReference type="GO" id="GO:0043548">
    <property type="term" value="F:phosphatidylinositol 3-kinase binding"/>
    <property type="evidence" value="ECO:0007669"/>
    <property type="project" value="InterPro"/>
</dbReference>
<keyword evidence="17" id="KW-1185">Reference proteome</keyword>
<reference evidence="16 17" key="1">
    <citation type="journal article" date="2020" name="G3 (Bethesda)">
        <title>Draft Genome of the Common Snapping Turtle, Chelydra serpentina, a Model for Phenotypic Plasticity in Reptiles.</title>
        <authorList>
            <person name="Das D."/>
            <person name="Singh S.K."/>
            <person name="Bierstedt J."/>
            <person name="Erickson A."/>
            <person name="Galli G.L.J."/>
            <person name="Crossley D.A. 2nd"/>
            <person name="Rhen T."/>
        </authorList>
    </citation>
    <scope>NUCLEOTIDE SEQUENCE [LARGE SCALE GENOMIC DNA]</scope>
    <source>
        <strain evidence="16">KW</strain>
    </source>
</reference>
<keyword evidence="5 14" id="KW-0812">Transmembrane</keyword>
<evidence type="ECO:0000256" key="5">
    <source>
        <dbReference type="ARBA" id="ARBA00022692"/>
    </source>
</evidence>
<dbReference type="OrthoDB" id="9901873at2759"/>
<protein>
    <recommendedName>
        <fullName evidence="3">Hematopoietic cell signal transducer</fullName>
    </recommendedName>
    <alternativeName>
        <fullName evidence="12">DNAX-activation protein 10</fullName>
    </alternativeName>
    <alternativeName>
        <fullName evidence="11">Membrane protein DAP10</fullName>
    </alternativeName>
</protein>
<evidence type="ECO:0000256" key="8">
    <source>
        <dbReference type="ARBA" id="ARBA00023136"/>
    </source>
</evidence>
<dbReference type="GO" id="GO:0005102">
    <property type="term" value="F:signaling receptor binding"/>
    <property type="evidence" value="ECO:0007669"/>
    <property type="project" value="InterPro"/>
</dbReference>
<organism evidence="16 17">
    <name type="scientific">Chelydra serpentina</name>
    <name type="common">Snapping turtle</name>
    <name type="synonym">Testudo serpentina</name>
    <dbReference type="NCBI Taxonomy" id="8475"/>
    <lineage>
        <taxon>Eukaryota</taxon>
        <taxon>Metazoa</taxon>
        <taxon>Chordata</taxon>
        <taxon>Craniata</taxon>
        <taxon>Vertebrata</taxon>
        <taxon>Euteleostomi</taxon>
        <taxon>Archelosauria</taxon>
        <taxon>Testudinata</taxon>
        <taxon>Testudines</taxon>
        <taxon>Cryptodira</taxon>
        <taxon>Durocryptodira</taxon>
        <taxon>Americhelydia</taxon>
        <taxon>Chelydroidea</taxon>
        <taxon>Chelydridae</taxon>
        <taxon>Chelydra</taxon>
    </lineage>
</organism>
<dbReference type="AlphaFoldDB" id="A0A8T1SAN6"/>
<evidence type="ECO:0000256" key="15">
    <source>
        <dbReference type="SAM" id="SignalP"/>
    </source>
</evidence>
<comment type="caution">
    <text evidence="16">The sequence shown here is derived from an EMBL/GenBank/DDBJ whole genome shotgun (WGS) entry which is preliminary data.</text>
</comment>
<evidence type="ECO:0000256" key="11">
    <source>
        <dbReference type="ARBA" id="ARBA00031053"/>
    </source>
</evidence>
<dbReference type="EMBL" id="JAHGAV010000345">
    <property type="protein sequence ID" value="KAG6926142.1"/>
    <property type="molecule type" value="Genomic_DNA"/>
</dbReference>
<evidence type="ECO:0000256" key="4">
    <source>
        <dbReference type="ARBA" id="ARBA00022553"/>
    </source>
</evidence>
<dbReference type="InterPro" id="IPR009861">
    <property type="entry name" value="HCST"/>
</dbReference>
<feature type="transmembrane region" description="Helical" evidence="14">
    <location>
        <begin position="31"/>
        <end position="55"/>
    </location>
</feature>